<evidence type="ECO:0000256" key="1">
    <source>
        <dbReference type="SAM" id="MobiDB-lite"/>
    </source>
</evidence>
<feature type="compositionally biased region" description="Acidic residues" evidence="1">
    <location>
        <begin position="103"/>
        <end position="112"/>
    </location>
</feature>
<feature type="region of interest" description="Disordered" evidence="1">
    <location>
        <begin position="49"/>
        <end position="177"/>
    </location>
</feature>
<feature type="region of interest" description="Disordered" evidence="1">
    <location>
        <begin position="191"/>
        <end position="216"/>
    </location>
</feature>
<gene>
    <name evidence="3" type="ORF">G7Y89_g5085</name>
</gene>
<dbReference type="AlphaFoldDB" id="A0A8H4RQD6"/>
<feature type="signal peptide" evidence="2">
    <location>
        <begin position="1"/>
        <end position="20"/>
    </location>
</feature>
<name>A0A8H4RQD6_9HELO</name>
<comment type="caution">
    <text evidence="3">The sequence shown here is derived from an EMBL/GenBank/DDBJ whole genome shotgun (WGS) entry which is preliminary data.</text>
</comment>
<keyword evidence="4" id="KW-1185">Reference proteome</keyword>
<evidence type="ECO:0000313" key="4">
    <source>
        <dbReference type="Proteomes" id="UP000566819"/>
    </source>
</evidence>
<keyword evidence="2" id="KW-0732">Signal</keyword>
<feature type="chain" id="PRO_5034832856" evidence="2">
    <location>
        <begin position="21"/>
        <end position="216"/>
    </location>
</feature>
<feature type="compositionally biased region" description="Acidic residues" evidence="1">
    <location>
        <begin position="143"/>
        <end position="165"/>
    </location>
</feature>
<feature type="compositionally biased region" description="Acidic residues" evidence="1">
    <location>
        <begin position="121"/>
        <end position="133"/>
    </location>
</feature>
<reference evidence="3 4" key="1">
    <citation type="submission" date="2020-03" db="EMBL/GenBank/DDBJ databases">
        <title>Draft Genome Sequence of Cudoniella acicularis.</title>
        <authorList>
            <person name="Buettner E."/>
            <person name="Kellner H."/>
        </authorList>
    </citation>
    <scope>NUCLEOTIDE SEQUENCE [LARGE SCALE GENOMIC DNA]</scope>
    <source>
        <strain evidence="3 4">DSM 108380</strain>
    </source>
</reference>
<sequence>MKLSTLSTLLVVLVPTLISAYPLISNSDTAKPFGTRGEDNAEILNFNAGDEAKKRGFDLDPTTAADIAETADPTGGADNTASDDKGIELLAQDGDNDTHIDDSADDPEDNGDELTNNDTDGSNDDDDNGDDDSSEKKKRGDGDDFFDDVFDALFGGDDDSDDDDNSEKKLKQRNDNNGVYQVQDFYAALGDAGNFDPETQDETLGDLADIEDSATA</sequence>
<feature type="compositionally biased region" description="Acidic residues" evidence="1">
    <location>
        <begin position="198"/>
        <end position="216"/>
    </location>
</feature>
<evidence type="ECO:0000256" key="2">
    <source>
        <dbReference type="SAM" id="SignalP"/>
    </source>
</evidence>
<organism evidence="3 4">
    <name type="scientific">Cudoniella acicularis</name>
    <dbReference type="NCBI Taxonomy" id="354080"/>
    <lineage>
        <taxon>Eukaryota</taxon>
        <taxon>Fungi</taxon>
        <taxon>Dikarya</taxon>
        <taxon>Ascomycota</taxon>
        <taxon>Pezizomycotina</taxon>
        <taxon>Leotiomycetes</taxon>
        <taxon>Helotiales</taxon>
        <taxon>Tricladiaceae</taxon>
        <taxon>Cudoniella</taxon>
    </lineage>
</organism>
<accession>A0A8H4RQD6</accession>
<dbReference type="EMBL" id="JAAMPI010000295">
    <property type="protein sequence ID" value="KAF4633039.1"/>
    <property type="molecule type" value="Genomic_DNA"/>
</dbReference>
<proteinExistence type="predicted"/>
<dbReference type="Proteomes" id="UP000566819">
    <property type="component" value="Unassembled WGS sequence"/>
</dbReference>
<protein>
    <submittedName>
        <fullName evidence="3">Uncharacterized protein</fullName>
    </submittedName>
</protein>
<evidence type="ECO:0000313" key="3">
    <source>
        <dbReference type="EMBL" id="KAF4633039.1"/>
    </source>
</evidence>